<dbReference type="Proteomes" id="UP000266483">
    <property type="component" value="Unassembled WGS sequence"/>
</dbReference>
<gene>
    <name evidence="2" type="ORF">CJO09_09690</name>
</gene>
<sequence>MKRWILLAAILSANSAVSAGVESITVYQNPNCGCCSGWSDYMKSSGFNVTTIKTADVASHKVRLGVPEKLSSCHTAILATSGQIIEGHVPIAAVKKLLAMPEIEGVSAPGMPINSPGMGALDGNLVTVDFKGRKFSRD</sequence>
<dbReference type="Pfam" id="PF04214">
    <property type="entry name" value="DUF411"/>
    <property type="match status" value="1"/>
</dbReference>
<organism evidence="2 3">
    <name type="scientific">Neopusillimonas maritima</name>
    <dbReference type="NCBI Taxonomy" id="2026239"/>
    <lineage>
        <taxon>Bacteria</taxon>
        <taxon>Pseudomonadati</taxon>
        <taxon>Pseudomonadota</taxon>
        <taxon>Betaproteobacteria</taxon>
        <taxon>Burkholderiales</taxon>
        <taxon>Alcaligenaceae</taxon>
        <taxon>Neopusillimonas</taxon>
    </lineage>
</organism>
<evidence type="ECO:0000313" key="3">
    <source>
        <dbReference type="Proteomes" id="UP000266483"/>
    </source>
</evidence>
<dbReference type="RefSeq" id="WP_119442175.1">
    <property type="nucleotide sequence ID" value="NZ_CP170494.1"/>
</dbReference>
<feature type="chain" id="PRO_5046878203" evidence="1">
    <location>
        <begin position="20"/>
        <end position="138"/>
    </location>
</feature>
<dbReference type="InterPro" id="IPR007332">
    <property type="entry name" value="DUF411"/>
</dbReference>
<comment type="caution">
    <text evidence="2">The sequence shown here is derived from an EMBL/GenBank/DDBJ whole genome shotgun (WGS) entry which is preliminary data.</text>
</comment>
<evidence type="ECO:0000256" key="1">
    <source>
        <dbReference type="SAM" id="SignalP"/>
    </source>
</evidence>
<dbReference type="EMBL" id="NQOU01000003">
    <property type="protein sequence ID" value="RII82841.1"/>
    <property type="molecule type" value="Genomic_DNA"/>
</dbReference>
<evidence type="ECO:0000313" key="2">
    <source>
        <dbReference type="EMBL" id="RII82841.1"/>
    </source>
</evidence>
<feature type="signal peptide" evidence="1">
    <location>
        <begin position="1"/>
        <end position="19"/>
    </location>
</feature>
<protein>
    <submittedName>
        <fullName evidence="2">CopG family transcriptional regulator</fullName>
    </submittedName>
</protein>
<keyword evidence="1" id="KW-0732">Signal</keyword>
<name>A0ABX9MWI4_9BURK</name>
<proteinExistence type="predicted"/>
<accession>A0ABX9MWI4</accession>
<reference evidence="2 3" key="1">
    <citation type="submission" date="2017-08" db="EMBL/GenBank/DDBJ databases">
        <title>Pusillimonas indicus sp. nov., a member of the family Alcaligenaceae isolated from surface seawater.</title>
        <authorList>
            <person name="Li J."/>
        </authorList>
    </citation>
    <scope>NUCLEOTIDE SEQUENCE [LARGE SCALE GENOMIC DNA]</scope>
    <source>
        <strain evidence="2 3">17-4A</strain>
    </source>
</reference>
<keyword evidence="3" id="KW-1185">Reference proteome</keyword>